<proteinExistence type="predicted"/>
<dbReference type="HOGENOM" id="CLU_781357_0_0_1"/>
<gene>
    <name evidence="5" type="primary">Dgri\GH15596</name>
    <name evidence="5" type="ORF">Dgri_GH15596</name>
</gene>
<evidence type="ECO:0000256" key="4">
    <source>
        <dbReference type="SAM" id="SignalP"/>
    </source>
</evidence>
<keyword evidence="1 2" id="KW-0193">Cuticle</keyword>
<dbReference type="InterPro" id="IPR050468">
    <property type="entry name" value="Cuticle_Struct_Prot"/>
</dbReference>
<dbReference type="GO" id="GO:0062129">
    <property type="term" value="C:chitin-based extracellular matrix"/>
    <property type="evidence" value="ECO:0007669"/>
    <property type="project" value="TreeGrafter"/>
</dbReference>
<dbReference type="STRING" id="7222.B4J0U5"/>
<feature type="region of interest" description="Disordered" evidence="3">
    <location>
        <begin position="135"/>
        <end position="165"/>
    </location>
</feature>
<sequence length="317" mass="35434">MQCFIWFMASAGLWSIAVAASSRPIISISRATPLRQGYEEKDTARGFYSYGYSDENAARAEYTTHDGSSRGFYSYVDANGKLQTVKYEAGGGQGFKAEASNLPKAPVDDNKPPLPVTDTAEVEEARQAHLSAIQEARDQEQREQTAQAEQRQEQPQDEKPLSDEDADILERVRAELTSMLEQRQRGLENRNSDEENKKDSAAENNEEIRDRNQDQPSASEQQQQAPAPEQSLQLTNDANDLSMRTVYSLTDLSSSRYLKLSDLQDRSASGSQELRVPVSAYYAYTSPSARYSVTTPTELRTLRPVALSRSLLLSKRN</sequence>
<dbReference type="OrthoDB" id="8188035at2759"/>
<evidence type="ECO:0000256" key="2">
    <source>
        <dbReference type="PROSITE-ProRule" id="PRU00497"/>
    </source>
</evidence>
<dbReference type="PANTHER" id="PTHR10380">
    <property type="entry name" value="CUTICLE PROTEIN"/>
    <property type="match status" value="1"/>
</dbReference>
<dbReference type="AlphaFoldDB" id="B4J0U5"/>
<dbReference type="PANTHER" id="PTHR10380:SF196">
    <property type="entry name" value="CUTICULAR PROTEIN 72EA"/>
    <property type="match status" value="1"/>
</dbReference>
<feature type="compositionally biased region" description="Low complexity" evidence="3">
    <location>
        <begin position="215"/>
        <end position="234"/>
    </location>
</feature>
<feature type="compositionally biased region" description="Basic and acidic residues" evidence="3">
    <location>
        <begin position="182"/>
        <end position="213"/>
    </location>
</feature>
<evidence type="ECO:0000313" key="5">
    <source>
        <dbReference type="EMBL" id="EDV95766.1"/>
    </source>
</evidence>
<dbReference type="FunCoup" id="B4J0U5">
    <property type="interactions" value="12"/>
</dbReference>
<dbReference type="PROSITE" id="PS51155">
    <property type="entry name" value="CHIT_BIND_RR_2"/>
    <property type="match status" value="1"/>
</dbReference>
<dbReference type="InParanoid" id="B4J0U5"/>
<dbReference type="PhylomeDB" id="B4J0U5"/>
<feature type="compositionally biased region" description="Basic and acidic residues" evidence="3">
    <location>
        <begin position="150"/>
        <end position="165"/>
    </location>
</feature>
<dbReference type="eggNOG" id="ENOG502RYTI">
    <property type="taxonomic scope" value="Eukaryota"/>
</dbReference>
<dbReference type="GO" id="GO:0005212">
    <property type="term" value="F:structural constituent of eye lens"/>
    <property type="evidence" value="ECO:0007669"/>
    <property type="project" value="EnsemblMetazoa"/>
</dbReference>
<dbReference type="PROSITE" id="PS00233">
    <property type="entry name" value="CHIT_BIND_RR_1"/>
    <property type="match status" value="1"/>
</dbReference>
<dbReference type="OMA" id="RYEANGV"/>
<evidence type="ECO:0000256" key="3">
    <source>
        <dbReference type="SAM" id="MobiDB-lite"/>
    </source>
</evidence>
<dbReference type="KEGG" id="dgr:6557922"/>
<dbReference type="InterPro" id="IPR031311">
    <property type="entry name" value="CHIT_BIND_RR_consensus"/>
</dbReference>
<organism evidence="6">
    <name type="scientific">Drosophila grimshawi</name>
    <name type="common">Hawaiian fruit fly</name>
    <name type="synonym">Idiomyia grimshawi</name>
    <dbReference type="NCBI Taxonomy" id="7222"/>
    <lineage>
        <taxon>Eukaryota</taxon>
        <taxon>Metazoa</taxon>
        <taxon>Ecdysozoa</taxon>
        <taxon>Arthropoda</taxon>
        <taxon>Hexapoda</taxon>
        <taxon>Insecta</taxon>
        <taxon>Pterygota</taxon>
        <taxon>Neoptera</taxon>
        <taxon>Endopterygota</taxon>
        <taxon>Diptera</taxon>
        <taxon>Brachycera</taxon>
        <taxon>Muscomorpha</taxon>
        <taxon>Ephydroidea</taxon>
        <taxon>Drosophilidae</taxon>
        <taxon>Drosophila</taxon>
        <taxon>Hawaiian Drosophila</taxon>
    </lineage>
</organism>
<dbReference type="Pfam" id="PF00379">
    <property type="entry name" value="Chitin_bind_4"/>
    <property type="match status" value="1"/>
</dbReference>
<evidence type="ECO:0000256" key="1">
    <source>
        <dbReference type="ARBA" id="ARBA00022460"/>
    </source>
</evidence>
<keyword evidence="6" id="KW-1185">Reference proteome</keyword>
<dbReference type="InterPro" id="IPR000618">
    <property type="entry name" value="Insect_cuticle"/>
</dbReference>
<feature type="signal peptide" evidence="4">
    <location>
        <begin position="1"/>
        <end position="19"/>
    </location>
</feature>
<reference evidence="5 6" key="1">
    <citation type="journal article" date="2007" name="Nature">
        <title>Evolution of genes and genomes on the Drosophila phylogeny.</title>
        <authorList>
            <consortium name="Drosophila 12 Genomes Consortium"/>
            <person name="Clark A.G."/>
            <person name="Eisen M.B."/>
            <person name="Smith D.R."/>
            <person name="Bergman C.M."/>
            <person name="Oliver B."/>
            <person name="Markow T.A."/>
            <person name="Kaufman T.C."/>
            <person name="Kellis M."/>
            <person name="Gelbart W."/>
            <person name="Iyer V.N."/>
            <person name="Pollard D.A."/>
            <person name="Sackton T.B."/>
            <person name="Larracuente A.M."/>
            <person name="Singh N.D."/>
            <person name="Abad J.P."/>
            <person name="Abt D.N."/>
            <person name="Adryan B."/>
            <person name="Aguade M."/>
            <person name="Akashi H."/>
            <person name="Anderson W.W."/>
            <person name="Aquadro C.F."/>
            <person name="Ardell D.H."/>
            <person name="Arguello R."/>
            <person name="Artieri C.G."/>
            <person name="Barbash D.A."/>
            <person name="Barker D."/>
            <person name="Barsanti P."/>
            <person name="Batterham P."/>
            <person name="Batzoglou S."/>
            <person name="Begun D."/>
            <person name="Bhutkar A."/>
            <person name="Blanco E."/>
            <person name="Bosak S.A."/>
            <person name="Bradley R.K."/>
            <person name="Brand A.D."/>
            <person name="Brent M.R."/>
            <person name="Brooks A.N."/>
            <person name="Brown R.H."/>
            <person name="Butlin R.K."/>
            <person name="Caggese C."/>
            <person name="Calvi B.R."/>
            <person name="Bernardo de Carvalho A."/>
            <person name="Caspi A."/>
            <person name="Castrezana S."/>
            <person name="Celniker S.E."/>
            <person name="Chang J.L."/>
            <person name="Chapple C."/>
            <person name="Chatterji S."/>
            <person name="Chinwalla A."/>
            <person name="Civetta A."/>
            <person name="Clifton S.W."/>
            <person name="Comeron J.M."/>
            <person name="Costello J.C."/>
            <person name="Coyne J.A."/>
            <person name="Daub J."/>
            <person name="David R.G."/>
            <person name="Delcher A.L."/>
            <person name="Delehaunty K."/>
            <person name="Do C.B."/>
            <person name="Ebling H."/>
            <person name="Edwards K."/>
            <person name="Eickbush T."/>
            <person name="Evans J.D."/>
            <person name="Filipski A."/>
            <person name="Findeiss S."/>
            <person name="Freyhult E."/>
            <person name="Fulton L."/>
            <person name="Fulton R."/>
            <person name="Garcia A.C."/>
            <person name="Gardiner A."/>
            <person name="Garfield D.A."/>
            <person name="Garvin B.E."/>
            <person name="Gibson G."/>
            <person name="Gilbert D."/>
            <person name="Gnerre S."/>
            <person name="Godfrey J."/>
            <person name="Good R."/>
            <person name="Gotea V."/>
            <person name="Gravely B."/>
            <person name="Greenberg A.J."/>
            <person name="Griffiths-Jones S."/>
            <person name="Gross S."/>
            <person name="Guigo R."/>
            <person name="Gustafson E.A."/>
            <person name="Haerty W."/>
            <person name="Hahn M.W."/>
            <person name="Halligan D.L."/>
            <person name="Halpern A.L."/>
            <person name="Halter G.M."/>
            <person name="Han M.V."/>
            <person name="Heger A."/>
            <person name="Hillier L."/>
            <person name="Hinrichs A.S."/>
            <person name="Holmes I."/>
            <person name="Hoskins R.A."/>
            <person name="Hubisz M.J."/>
            <person name="Hultmark D."/>
            <person name="Huntley M.A."/>
            <person name="Jaffe D.B."/>
            <person name="Jagadeeshan S."/>
            <person name="Jeck W.R."/>
            <person name="Johnson J."/>
            <person name="Jones C.D."/>
            <person name="Jordan W.C."/>
            <person name="Karpen G.H."/>
            <person name="Kataoka E."/>
            <person name="Keightley P.D."/>
            <person name="Kheradpour P."/>
            <person name="Kirkness E.F."/>
            <person name="Koerich L.B."/>
            <person name="Kristiansen K."/>
            <person name="Kudrna D."/>
            <person name="Kulathinal R.J."/>
            <person name="Kumar S."/>
            <person name="Kwok R."/>
            <person name="Lander E."/>
            <person name="Langley C.H."/>
            <person name="Lapoint R."/>
            <person name="Lazzaro B.P."/>
            <person name="Lee S.J."/>
            <person name="Levesque L."/>
            <person name="Li R."/>
            <person name="Lin C.F."/>
            <person name="Lin M.F."/>
            <person name="Lindblad-Toh K."/>
            <person name="Llopart A."/>
            <person name="Long M."/>
            <person name="Low L."/>
            <person name="Lozovsky E."/>
            <person name="Lu J."/>
            <person name="Luo M."/>
            <person name="Machado C.A."/>
            <person name="Makalowski W."/>
            <person name="Marzo M."/>
            <person name="Matsuda M."/>
            <person name="Matzkin L."/>
            <person name="McAllister B."/>
            <person name="McBride C.S."/>
            <person name="McKernan B."/>
            <person name="McKernan K."/>
            <person name="Mendez-Lago M."/>
            <person name="Minx P."/>
            <person name="Mollenhauer M.U."/>
            <person name="Montooth K."/>
            <person name="Mount S.M."/>
            <person name="Mu X."/>
            <person name="Myers E."/>
            <person name="Negre B."/>
            <person name="Newfeld S."/>
            <person name="Nielsen R."/>
            <person name="Noor M.A."/>
            <person name="O'Grady P."/>
            <person name="Pachter L."/>
            <person name="Papaceit M."/>
            <person name="Parisi M.J."/>
            <person name="Parisi M."/>
            <person name="Parts L."/>
            <person name="Pedersen J.S."/>
            <person name="Pesole G."/>
            <person name="Phillippy A.M."/>
            <person name="Ponting C.P."/>
            <person name="Pop M."/>
            <person name="Porcelli D."/>
            <person name="Powell J.R."/>
            <person name="Prohaska S."/>
            <person name="Pruitt K."/>
            <person name="Puig M."/>
            <person name="Quesneville H."/>
            <person name="Ram K.R."/>
            <person name="Rand D."/>
            <person name="Rasmussen M.D."/>
            <person name="Reed L.K."/>
            <person name="Reenan R."/>
            <person name="Reily A."/>
            <person name="Remington K.A."/>
            <person name="Rieger T.T."/>
            <person name="Ritchie M.G."/>
            <person name="Robin C."/>
            <person name="Rogers Y.H."/>
            <person name="Rohde C."/>
            <person name="Rozas J."/>
            <person name="Rubenfield M.J."/>
            <person name="Ruiz A."/>
            <person name="Russo S."/>
            <person name="Salzberg S.L."/>
            <person name="Sanchez-Gracia A."/>
            <person name="Saranga D.J."/>
            <person name="Sato H."/>
            <person name="Schaeffer S.W."/>
            <person name="Schatz M.C."/>
            <person name="Schlenke T."/>
            <person name="Schwartz R."/>
            <person name="Segarra C."/>
            <person name="Singh R.S."/>
            <person name="Sirot L."/>
            <person name="Sirota M."/>
            <person name="Sisneros N.B."/>
            <person name="Smith C.D."/>
            <person name="Smith T.F."/>
            <person name="Spieth J."/>
            <person name="Stage D.E."/>
            <person name="Stark A."/>
            <person name="Stephan W."/>
            <person name="Strausberg R.L."/>
            <person name="Strempel S."/>
            <person name="Sturgill D."/>
            <person name="Sutton G."/>
            <person name="Sutton G.G."/>
            <person name="Tao W."/>
            <person name="Teichmann S."/>
            <person name="Tobari Y.N."/>
            <person name="Tomimura Y."/>
            <person name="Tsolas J.M."/>
            <person name="Valente V.L."/>
            <person name="Venter E."/>
            <person name="Venter J.C."/>
            <person name="Vicario S."/>
            <person name="Vieira F.G."/>
            <person name="Vilella A.J."/>
            <person name="Villasante A."/>
            <person name="Walenz B."/>
            <person name="Wang J."/>
            <person name="Wasserman M."/>
            <person name="Watts T."/>
            <person name="Wilson D."/>
            <person name="Wilson R.K."/>
            <person name="Wing R.A."/>
            <person name="Wolfner M.F."/>
            <person name="Wong A."/>
            <person name="Wong G.K."/>
            <person name="Wu C.I."/>
            <person name="Wu G."/>
            <person name="Yamamoto D."/>
            <person name="Yang H.P."/>
            <person name="Yang S.P."/>
            <person name="Yorke J.A."/>
            <person name="Yoshida K."/>
            <person name="Zdobnov E."/>
            <person name="Zhang P."/>
            <person name="Zhang Y."/>
            <person name="Zimin A.V."/>
            <person name="Baldwin J."/>
            <person name="Abdouelleil A."/>
            <person name="Abdulkadir J."/>
            <person name="Abebe A."/>
            <person name="Abera B."/>
            <person name="Abreu J."/>
            <person name="Acer S.C."/>
            <person name="Aftuck L."/>
            <person name="Alexander A."/>
            <person name="An P."/>
            <person name="Anderson E."/>
            <person name="Anderson S."/>
            <person name="Arachi H."/>
            <person name="Azer M."/>
            <person name="Bachantsang P."/>
            <person name="Barry A."/>
            <person name="Bayul T."/>
            <person name="Berlin A."/>
            <person name="Bessette D."/>
            <person name="Bloom T."/>
            <person name="Blye J."/>
            <person name="Boguslavskiy L."/>
            <person name="Bonnet C."/>
            <person name="Boukhgalter B."/>
            <person name="Bourzgui I."/>
            <person name="Brown A."/>
            <person name="Cahill P."/>
            <person name="Channer S."/>
            <person name="Cheshatsang Y."/>
            <person name="Chuda L."/>
            <person name="Citroen M."/>
            <person name="Collymore A."/>
            <person name="Cooke P."/>
            <person name="Costello M."/>
            <person name="D'Aco K."/>
            <person name="Daza R."/>
            <person name="De Haan G."/>
            <person name="DeGray S."/>
            <person name="DeMaso C."/>
            <person name="Dhargay N."/>
            <person name="Dooley K."/>
            <person name="Dooley E."/>
            <person name="Doricent M."/>
            <person name="Dorje P."/>
            <person name="Dorjee K."/>
            <person name="Dupes A."/>
            <person name="Elong R."/>
            <person name="Falk J."/>
            <person name="Farina A."/>
            <person name="Faro S."/>
            <person name="Ferguson D."/>
            <person name="Fisher S."/>
            <person name="Foley C.D."/>
            <person name="Franke A."/>
            <person name="Friedrich D."/>
            <person name="Gadbois L."/>
            <person name="Gearin G."/>
            <person name="Gearin C.R."/>
            <person name="Giannoukos G."/>
            <person name="Goode T."/>
            <person name="Graham J."/>
            <person name="Grandbois E."/>
            <person name="Grewal S."/>
            <person name="Gyaltsen K."/>
            <person name="Hafez N."/>
            <person name="Hagos B."/>
            <person name="Hall J."/>
            <person name="Henson C."/>
            <person name="Hollinger A."/>
            <person name="Honan T."/>
            <person name="Huard M.D."/>
            <person name="Hughes L."/>
            <person name="Hurhula B."/>
            <person name="Husby M.E."/>
            <person name="Kamat A."/>
            <person name="Kanga B."/>
            <person name="Kashin S."/>
            <person name="Khazanovich D."/>
            <person name="Kisner P."/>
            <person name="Lance K."/>
            <person name="Lara M."/>
            <person name="Lee W."/>
            <person name="Lennon N."/>
            <person name="Letendre F."/>
            <person name="LeVine R."/>
            <person name="Lipovsky A."/>
            <person name="Liu X."/>
            <person name="Liu J."/>
            <person name="Liu S."/>
            <person name="Lokyitsang T."/>
            <person name="Lokyitsang Y."/>
            <person name="Lubonja R."/>
            <person name="Lui A."/>
            <person name="MacDonald P."/>
            <person name="Magnisalis V."/>
            <person name="Maru K."/>
            <person name="Matthews C."/>
            <person name="McCusker W."/>
            <person name="McDonough S."/>
            <person name="Mehta T."/>
            <person name="Meldrim J."/>
            <person name="Meneus L."/>
            <person name="Mihai O."/>
            <person name="Mihalev A."/>
            <person name="Mihova T."/>
            <person name="Mittelman R."/>
            <person name="Mlenga V."/>
            <person name="Montmayeur A."/>
            <person name="Mulrain L."/>
            <person name="Navidi A."/>
            <person name="Naylor J."/>
            <person name="Negash T."/>
            <person name="Nguyen T."/>
            <person name="Nguyen N."/>
            <person name="Nicol R."/>
            <person name="Norbu C."/>
            <person name="Norbu N."/>
            <person name="Novod N."/>
            <person name="O'Neill B."/>
            <person name="Osman S."/>
            <person name="Markiewicz E."/>
            <person name="Oyono O.L."/>
            <person name="Patti C."/>
            <person name="Phunkhang P."/>
            <person name="Pierre F."/>
            <person name="Priest M."/>
            <person name="Raghuraman S."/>
            <person name="Rege F."/>
            <person name="Reyes R."/>
            <person name="Rise C."/>
            <person name="Rogov P."/>
            <person name="Ross K."/>
            <person name="Ryan E."/>
            <person name="Settipalli S."/>
            <person name="Shea T."/>
            <person name="Sherpa N."/>
            <person name="Shi L."/>
            <person name="Shih D."/>
            <person name="Sparrow T."/>
            <person name="Spaulding J."/>
            <person name="Stalker J."/>
            <person name="Stange-Thomann N."/>
            <person name="Stavropoulos S."/>
            <person name="Stone C."/>
            <person name="Strader C."/>
            <person name="Tesfaye S."/>
            <person name="Thomson T."/>
            <person name="Thoulutsang Y."/>
            <person name="Thoulutsang D."/>
            <person name="Topham K."/>
            <person name="Topping I."/>
            <person name="Tsamla T."/>
            <person name="Vassiliev H."/>
            <person name="Vo A."/>
            <person name="Wangchuk T."/>
            <person name="Wangdi T."/>
            <person name="Weiand M."/>
            <person name="Wilkinson J."/>
            <person name="Wilson A."/>
            <person name="Yadav S."/>
            <person name="Young G."/>
            <person name="Yu Q."/>
            <person name="Zembek L."/>
            <person name="Zhong D."/>
            <person name="Zimmer A."/>
            <person name="Zwirko Z."/>
            <person name="Jaffe D.B."/>
            <person name="Alvarez P."/>
            <person name="Brockman W."/>
            <person name="Butler J."/>
            <person name="Chin C."/>
            <person name="Gnerre S."/>
            <person name="Grabherr M."/>
            <person name="Kleber M."/>
            <person name="Mauceli E."/>
            <person name="MacCallum I."/>
        </authorList>
    </citation>
    <scope>NUCLEOTIDE SEQUENCE [LARGE SCALE GENOMIC DNA]</scope>
    <source>
        <strain evidence="6">Tucson 15287-2541.00</strain>
    </source>
</reference>
<feature type="region of interest" description="Disordered" evidence="3">
    <location>
        <begin position="97"/>
        <end position="116"/>
    </location>
</feature>
<accession>B4J0U5</accession>
<keyword evidence="4" id="KW-0732">Signal</keyword>
<feature type="region of interest" description="Disordered" evidence="3">
    <location>
        <begin position="179"/>
        <end position="239"/>
    </location>
</feature>
<evidence type="ECO:0000313" key="6">
    <source>
        <dbReference type="Proteomes" id="UP000001070"/>
    </source>
</evidence>
<feature type="chain" id="PRO_5002811418" evidence="4">
    <location>
        <begin position="20"/>
        <end position="317"/>
    </location>
</feature>
<protein>
    <submittedName>
        <fullName evidence="5">GH15596</fullName>
    </submittedName>
</protein>
<name>B4J0U5_DROGR</name>
<dbReference type="EMBL" id="CH916366">
    <property type="protein sequence ID" value="EDV95766.1"/>
    <property type="molecule type" value="Genomic_DNA"/>
</dbReference>
<dbReference type="GO" id="GO:0008010">
    <property type="term" value="F:structural constituent of chitin-based larval cuticle"/>
    <property type="evidence" value="ECO:0007669"/>
    <property type="project" value="TreeGrafter"/>
</dbReference>
<dbReference type="Proteomes" id="UP000001070">
    <property type="component" value="Unassembled WGS sequence"/>
</dbReference>